<dbReference type="EMBL" id="CP048222">
    <property type="protein sequence ID" value="QHT67778.1"/>
    <property type="molecule type" value="Genomic_DNA"/>
</dbReference>
<name>A0A6C0GIF2_9BACT</name>
<dbReference type="PROSITE" id="PS51257">
    <property type="entry name" value="PROKAR_LIPOPROTEIN"/>
    <property type="match status" value="1"/>
</dbReference>
<dbReference type="RefSeq" id="WP_162443800.1">
    <property type="nucleotide sequence ID" value="NZ_CP048222.1"/>
</dbReference>
<sequence length="269" mass="30006">MKNIKFILFFIALPFLFTACQEVVEVPLNNTNPKLVVDGLITSQPGPYYITLSQTGDFYSTDPAPKVTDAVVTVSDDAGNSEVLTHLSDKPGTYQTSTIQGVVGQTYYLNIQHNGQSYQAESKLLPVTNIDKLEIRFVEESPTKDEGYYIYFFAKEPQGETNYYRFYVYEGDSLYNSVNDLIISSDDFLKGDIENLELGYPFDLNDVVRLEMHSLSRKEYEYYNGLLNVLNSDGGLFSPPPVNPPSTISNGALGIFRASAVATETVTIK</sequence>
<dbReference type="Pfam" id="PF14054">
    <property type="entry name" value="DUF4249"/>
    <property type="match status" value="1"/>
</dbReference>
<dbReference type="InterPro" id="IPR025345">
    <property type="entry name" value="DUF4249"/>
</dbReference>
<evidence type="ECO:0000313" key="3">
    <source>
        <dbReference type="Proteomes" id="UP000480178"/>
    </source>
</evidence>
<dbReference type="AlphaFoldDB" id="A0A6C0GIF2"/>
<protein>
    <submittedName>
        <fullName evidence="2">DUF4249 domain-containing protein</fullName>
    </submittedName>
</protein>
<proteinExistence type="predicted"/>
<keyword evidence="3" id="KW-1185">Reference proteome</keyword>
<reference evidence="2 3" key="1">
    <citation type="submission" date="2020-01" db="EMBL/GenBank/DDBJ databases">
        <authorList>
            <person name="Kim M.K."/>
        </authorList>
    </citation>
    <scope>NUCLEOTIDE SEQUENCE [LARGE SCALE GENOMIC DNA]</scope>
    <source>
        <strain evidence="2 3">172606-1</strain>
    </source>
</reference>
<dbReference type="Proteomes" id="UP000480178">
    <property type="component" value="Chromosome"/>
</dbReference>
<accession>A0A6C0GIF2</accession>
<evidence type="ECO:0000256" key="1">
    <source>
        <dbReference type="SAM" id="SignalP"/>
    </source>
</evidence>
<gene>
    <name evidence="2" type="ORF">GXP67_14605</name>
</gene>
<evidence type="ECO:0000313" key="2">
    <source>
        <dbReference type="EMBL" id="QHT67778.1"/>
    </source>
</evidence>
<feature type="signal peptide" evidence="1">
    <location>
        <begin position="1"/>
        <end position="19"/>
    </location>
</feature>
<dbReference type="KEGG" id="rhoz:GXP67_14605"/>
<feature type="chain" id="PRO_5025490607" evidence="1">
    <location>
        <begin position="20"/>
        <end position="269"/>
    </location>
</feature>
<keyword evidence="1" id="KW-0732">Signal</keyword>
<organism evidence="2 3">
    <name type="scientific">Rhodocytophaga rosea</name>
    <dbReference type="NCBI Taxonomy" id="2704465"/>
    <lineage>
        <taxon>Bacteria</taxon>
        <taxon>Pseudomonadati</taxon>
        <taxon>Bacteroidota</taxon>
        <taxon>Cytophagia</taxon>
        <taxon>Cytophagales</taxon>
        <taxon>Rhodocytophagaceae</taxon>
        <taxon>Rhodocytophaga</taxon>
    </lineage>
</organism>